<dbReference type="EMBL" id="RKRA01000001">
    <property type="protein sequence ID" value="RPF26505.1"/>
    <property type="molecule type" value="Genomic_DNA"/>
</dbReference>
<keyword evidence="2" id="KW-1185">Reference proteome</keyword>
<evidence type="ECO:0000313" key="2">
    <source>
        <dbReference type="Proteomes" id="UP000280726"/>
    </source>
</evidence>
<dbReference type="Proteomes" id="UP000280726">
    <property type="component" value="Unassembled WGS sequence"/>
</dbReference>
<dbReference type="RefSeq" id="WP_123915180.1">
    <property type="nucleotide sequence ID" value="NZ_RKRA01000001.1"/>
</dbReference>
<proteinExistence type="predicted"/>
<name>A0A3N4ZZL0_9MICO</name>
<organism evidence="1 2">
    <name type="scientific">Georgenia muralis</name>
    <dbReference type="NCBI Taxonomy" id="154117"/>
    <lineage>
        <taxon>Bacteria</taxon>
        <taxon>Bacillati</taxon>
        <taxon>Actinomycetota</taxon>
        <taxon>Actinomycetes</taxon>
        <taxon>Micrococcales</taxon>
        <taxon>Bogoriellaceae</taxon>
        <taxon>Georgenia</taxon>
    </lineage>
</organism>
<reference evidence="1 2" key="1">
    <citation type="submission" date="2018-11" db="EMBL/GenBank/DDBJ databases">
        <title>Sequencing the genomes of 1000 actinobacteria strains.</title>
        <authorList>
            <person name="Klenk H.-P."/>
        </authorList>
    </citation>
    <scope>NUCLEOTIDE SEQUENCE [LARGE SCALE GENOMIC DNA]</scope>
    <source>
        <strain evidence="1 2">DSM 14418</strain>
    </source>
</reference>
<accession>A0A3N4ZZL0</accession>
<dbReference type="AlphaFoldDB" id="A0A3N4ZZL0"/>
<protein>
    <submittedName>
        <fullName evidence="1">Uncharacterized protein</fullName>
    </submittedName>
</protein>
<sequence length="98" mass="10489">MTVAATLTVQARTEGFIARLRRALATPVLSVDGVETDLSWLGERRLVVAPGTHEVGVHYRNRRSTHGRATTSLTVAPGGEVALDAVLVDGTFRLAVRP</sequence>
<evidence type="ECO:0000313" key="1">
    <source>
        <dbReference type="EMBL" id="RPF26505.1"/>
    </source>
</evidence>
<dbReference type="OrthoDB" id="5119752at2"/>
<gene>
    <name evidence="1" type="ORF">EDD32_0949</name>
</gene>
<comment type="caution">
    <text evidence="1">The sequence shown here is derived from an EMBL/GenBank/DDBJ whole genome shotgun (WGS) entry which is preliminary data.</text>
</comment>